<sequence>MQSCQVTPYLQELWAPVSPSLCSQEPRTGEGGAAPTSLCSWWWTRGAPCCLWGVGGQSWVLQREMRKPPRGIFKENMLEQQFLDSYTQWPHSAPSLPAKVRAAGGASPATSGAFGTGPVPWGDVLRASSTRLHGL</sequence>
<dbReference type="EMBL" id="CATOBB020000455">
    <property type="protein sequence ID" value="CAM9161539.1"/>
    <property type="molecule type" value="Genomic_DNA"/>
</dbReference>
<comment type="caution">
    <text evidence="1">The sequence shown here is derived from an EMBL/GenBank/DDBJ whole genome shotgun (WGS) entry which is preliminary data.</text>
</comment>
<reference evidence="1" key="1">
    <citation type="submission" date="2025-03" db="EMBL/GenBank/DDBJ databases">
        <authorList>
            <consortium name="ELIXIR-Norway"/>
            <consortium name="Elixir Norway"/>
        </authorList>
    </citation>
    <scope>NUCLEOTIDE SEQUENCE</scope>
</reference>
<gene>
    <name evidence="1" type="ORF">MRATA1EN22A_LOCUS29245</name>
</gene>
<evidence type="ECO:0000313" key="2">
    <source>
        <dbReference type="Proteomes" id="UP001162501"/>
    </source>
</evidence>
<accession>A0ACB1KFA5</accession>
<evidence type="ECO:0000313" key="1">
    <source>
        <dbReference type="EMBL" id="CAM9161539.1"/>
    </source>
</evidence>
<organism evidence="1 2">
    <name type="scientific">Rangifer tarandus platyrhynchus</name>
    <name type="common">Svalbard reindeer</name>
    <dbReference type="NCBI Taxonomy" id="3082113"/>
    <lineage>
        <taxon>Eukaryota</taxon>
        <taxon>Metazoa</taxon>
        <taxon>Chordata</taxon>
        <taxon>Craniata</taxon>
        <taxon>Vertebrata</taxon>
        <taxon>Euteleostomi</taxon>
        <taxon>Mammalia</taxon>
        <taxon>Eutheria</taxon>
        <taxon>Laurasiatheria</taxon>
        <taxon>Artiodactyla</taxon>
        <taxon>Ruminantia</taxon>
        <taxon>Pecora</taxon>
        <taxon>Cervidae</taxon>
        <taxon>Odocoileinae</taxon>
        <taxon>Rangifer</taxon>
    </lineage>
</organism>
<name>A0ACB1KFA5_RANTA</name>
<proteinExistence type="predicted"/>
<dbReference type="Proteomes" id="UP001162501">
    <property type="component" value="Unassembled WGS sequence"/>
</dbReference>
<protein>
    <submittedName>
        <fullName evidence="1">Uncharacterized protein</fullName>
    </submittedName>
</protein>